<dbReference type="GO" id="GO:0140993">
    <property type="term" value="F:histone modifying activity"/>
    <property type="evidence" value="ECO:0007669"/>
    <property type="project" value="UniProtKB-ARBA"/>
</dbReference>
<gene>
    <name evidence="3" type="ORF">O6P43_032889</name>
</gene>
<evidence type="ECO:0000313" key="4">
    <source>
        <dbReference type="Proteomes" id="UP001163823"/>
    </source>
</evidence>
<keyword evidence="4" id="KW-1185">Reference proteome</keyword>
<evidence type="ECO:0000256" key="1">
    <source>
        <dbReference type="ARBA" id="ARBA00004123"/>
    </source>
</evidence>
<dbReference type="PANTHER" id="PTHR22715">
    <property type="entry name" value="TRANSFORMING GROWTH FACTOR BETA REGULATED GENE 1"/>
    <property type="match status" value="1"/>
</dbReference>
<dbReference type="PANTHER" id="PTHR22715:SF1">
    <property type="entry name" value="DNA BINDING PROTEIN"/>
    <property type="match status" value="1"/>
</dbReference>
<protein>
    <submittedName>
        <fullName evidence="3">DNA binding protein</fullName>
    </submittedName>
</protein>
<comment type="caution">
    <text evidence="3">The sequence shown here is derived from an EMBL/GenBank/DDBJ whole genome shotgun (WGS) entry which is preliminary data.</text>
</comment>
<dbReference type="GO" id="GO:0005634">
    <property type="term" value="C:nucleus"/>
    <property type="evidence" value="ECO:0007669"/>
    <property type="project" value="UniProtKB-SubCell"/>
</dbReference>
<dbReference type="InterPro" id="IPR003889">
    <property type="entry name" value="FYrich_C"/>
</dbReference>
<organism evidence="3 4">
    <name type="scientific">Quillaja saponaria</name>
    <name type="common">Soap bark tree</name>
    <dbReference type="NCBI Taxonomy" id="32244"/>
    <lineage>
        <taxon>Eukaryota</taxon>
        <taxon>Viridiplantae</taxon>
        <taxon>Streptophyta</taxon>
        <taxon>Embryophyta</taxon>
        <taxon>Tracheophyta</taxon>
        <taxon>Spermatophyta</taxon>
        <taxon>Magnoliopsida</taxon>
        <taxon>eudicotyledons</taxon>
        <taxon>Gunneridae</taxon>
        <taxon>Pentapetalae</taxon>
        <taxon>rosids</taxon>
        <taxon>fabids</taxon>
        <taxon>Fabales</taxon>
        <taxon>Quillajaceae</taxon>
        <taxon>Quillaja</taxon>
    </lineage>
</organism>
<dbReference type="PROSITE" id="PS51542">
    <property type="entry name" value="FYRN"/>
    <property type="match status" value="1"/>
</dbReference>
<dbReference type="Proteomes" id="UP001163823">
    <property type="component" value="Chromosome 14"/>
</dbReference>
<dbReference type="AlphaFoldDB" id="A0AAD7P5Y6"/>
<dbReference type="SUPFAM" id="SSF50978">
    <property type="entry name" value="WD40 repeat-like"/>
    <property type="match status" value="1"/>
</dbReference>
<dbReference type="EMBL" id="JARAOO010000014">
    <property type="protein sequence ID" value="KAJ7943317.1"/>
    <property type="molecule type" value="Genomic_DNA"/>
</dbReference>
<evidence type="ECO:0000313" key="3">
    <source>
        <dbReference type="EMBL" id="KAJ7943317.1"/>
    </source>
</evidence>
<dbReference type="GO" id="GO:0051726">
    <property type="term" value="P:regulation of cell cycle"/>
    <property type="evidence" value="ECO:0007669"/>
    <property type="project" value="TreeGrafter"/>
</dbReference>
<proteinExistence type="predicted"/>
<evidence type="ECO:0000256" key="2">
    <source>
        <dbReference type="ARBA" id="ARBA00023242"/>
    </source>
</evidence>
<dbReference type="Gene3D" id="3.30.160.360">
    <property type="match status" value="1"/>
</dbReference>
<keyword evidence="2" id="KW-0539">Nucleus</keyword>
<sequence length="1092" mass="120797">MTKPKVAERPKVEEKTDDLEIIAIGSLYKGPWDKKYWSSSRGKERYPYPVGYQAVRSHNGITYKMQIREGDKGPQFVITSADGQSFSAQTPDIAWEEFQKKGCTRIKIWHGKRSLCKIDGVEFFGFKNLFVQRLLRELVADINGTAEQSFASSNFCNEVSRTEYGNCSGDSGTYPDLLLYVERPRITGKRSWRYEIKNVKSCRGALLKRSRLHAQAVTTGALMTQTKENHNEGVTVPLPTSQEEYEVCQHKTISPAASELEVSDGEGHFSSKNNLALTSIDFSYHHSGKADPPHVTRELVDSRNCKSTEVADNIFMEEKLVRLDRSQDIDVKAVRSLVAKEDSTEVAPVFEEFEGASGIDLCVPDTLDLTQGLVTATHPEEELGTSNSNLTSEKSDFDSVGQETAKSMMTFLLPQAIPLLKKVPRKKDFTINPSETLLCALKSQEGYDKTEDFVDAPTSDKLQEGAVVNTGVTKSAKNRFVQVPKLVYTRKKVRNSDSLTGKHNVLLSESTVCRKFGESSITETNDARGTSAALENIQMNSSDDKLCEIDLFDADGGLGGQSSAMAKDHLMLNCTNPQILLNISVPTISLKESIVRASNGKHGWHPDFSVSHVETSRAHTDMKVWQKNLMEFNSSISHQKTNFCDNTLSGENEVRSSSEVKPRNKEFSYNLKGVVKLVGCYLHPMPVSSLFLRTRRNELLVFALCGLLVGKDRTLFIYSVAIREPSVGFPSLMGHTSILLPTLKHKFGREIPVERSGLQFTPDGQCLVLLGSIKTPNCKEGKICCFCPICTSVFSEENVVKIVQVERGYVSVVTKLKTVETVQCILVCEPNKVVSVGESGSLQVWVMNSTWSEVIEEFIIPATDSISPGIMELKRIPKCTHLVVGYDGFGEFSLWDISKRFCVSSFSTSTNSIHEFSPISLFHWQAESLGFSHASLKEHAEKIIEASNIWFSEHREACSFLPSDRRDIAVWLFVCITSDLESQHNHMSIDCQPDPARSWRLALLVKNIMILGSPLDPRAATIGASAGHGIIGTRDGVVYIWELSTGAQLGTLHHFKGGSVSCIATDDSSVGALAVAGDGGQLLVYLHPNETG</sequence>
<dbReference type="InterPro" id="IPR036322">
    <property type="entry name" value="WD40_repeat_dom_sf"/>
</dbReference>
<name>A0AAD7P5Y6_QUISA</name>
<dbReference type="InterPro" id="IPR040092">
    <property type="entry name" value="TBRG1"/>
</dbReference>
<dbReference type="InterPro" id="IPR015943">
    <property type="entry name" value="WD40/YVTN_repeat-like_dom_sf"/>
</dbReference>
<dbReference type="Gene3D" id="2.130.10.10">
    <property type="entry name" value="YVTN repeat-like/Quinoprotein amine dehydrogenase"/>
    <property type="match status" value="2"/>
</dbReference>
<dbReference type="GO" id="GO:0048731">
    <property type="term" value="P:system development"/>
    <property type="evidence" value="ECO:0007669"/>
    <property type="project" value="UniProtKB-ARBA"/>
</dbReference>
<comment type="subcellular location">
    <subcellularLocation>
        <location evidence="1">Nucleus</location>
    </subcellularLocation>
</comment>
<dbReference type="InterPro" id="IPR003888">
    <property type="entry name" value="FYrich_N"/>
</dbReference>
<dbReference type="PROSITE" id="PS51543">
    <property type="entry name" value="FYRC"/>
    <property type="match status" value="1"/>
</dbReference>
<accession>A0AAD7P5Y6</accession>
<reference evidence="3" key="1">
    <citation type="journal article" date="2023" name="Science">
        <title>Elucidation of the pathway for biosynthesis of saponin adjuvants from the soapbark tree.</title>
        <authorList>
            <person name="Reed J."/>
            <person name="Orme A."/>
            <person name="El-Demerdash A."/>
            <person name="Owen C."/>
            <person name="Martin L.B.B."/>
            <person name="Misra R.C."/>
            <person name="Kikuchi S."/>
            <person name="Rejzek M."/>
            <person name="Martin A.C."/>
            <person name="Harkess A."/>
            <person name="Leebens-Mack J."/>
            <person name="Louveau T."/>
            <person name="Stephenson M.J."/>
            <person name="Osbourn A."/>
        </authorList>
    </citation>
    <scope>NUCLEOTIDE SEQUENCE</scope>
    <source>
        <strain evidence="3">S10</strain>
    </source>
</reference>